<feature type="domain" description="Reverse transcriptase" evidence="2">
    <location>
        <begin position="1539"/>
        <end position="1816"/>
    </location>
</feature>
<dbReference type="SUPFAM" id="SSF56219">
    <property type="entry name" value="DNase I-like"/>
    <property type="match status" value="2"/>
</dbReference>
<dbReference type="EMBL" id="BQNB010017050">
    <property type="protein sequence ID" value="GJT58806.1"/>
    <property type="molecule type" value="Genomic_DNA"/>
</dbReference>
<comment type="caution">
    <text evidence="3">The sequence shown here is derived from an EMBL/GenBank/DDBJ whole genome shotgun (WGS) entry which is preliminary data.</text>
</comment>
<evidence type="ECO:0000256" key="1">
    <source>
        <dbReference type="SAM" id="Coils"/>
    </source>
</evidence>
<keyword evidence="3" id="KW-0808">Transferase</keyword>
<dbReference type="Pfam" id="PF00078">
    <property type="entry name" value="RVT_1"/>
    <property type="match status" value="2"/>
</dbReference>
<dbReference type="Pfam" id="PF14529">
    <property type="entry name" value="Exo_endo_phos_2"/>
    <property type="match status" value="1"/>
</dbReference>
<dbReference type="Gene3D" id="3.60.10.10">
    <property type="entry name" value="Endonuclease/exonuclease/phosphatase"/>
    <property type="match status" value="2"/>
</dbReference>
<reference evidence="3" key="2">
    <citation type="submission" date="2022-01" db="EMBL/GenBank/DDBJ databases">
        <authorList>
            <person name="Yamashiro T."/>
            <person name="Shiraishi A."/>
            <person name="Satake H."/>
            <person name="Nakayama K."/>
        </authorList>
    </citation>
    <scope>NUCLEOTIDE SEQUENCE</scope>
</reference>
<feature type="domain" description="Reverse transcriptase" evidence="2">
    <location>
        <begin position="457"/>
        <end position="734"/>
    </location>
</feature>
<dbReference type="CDD" id="cd01650">
    <property type="entry name" value="RT_nLTR_like"/>
    <property type="match status" value="2"/>
</dbReference>
<evidence type="ECO:0000259" key="2">
    <source>
        <dbReference type="PROSITE" id="PS50878"/>
    </source>
</evidence>
<dbReference type="SUPFAM" id="SSF56672">
    <property type="entry name" value="DNA/RNA polymerases"/>
    <property type="match status" value="2"/>
</dbReference>
<dbReference type="InterPro" id="IPR043502">
    <property type="entry name" value="DNA/RNA_pol_sf"/>
</dbReference>
<proteinExistence type="predicted"/>
<dbReference type="GO" id="GO:0003964">
    <property type="term" value="F:RNA-directed DNA polymerase activity"/>
    <property type="evidence" value="ECO:0007669"/>
    <property type="project" value="UniProtKB-KW"/>
</dbReference>
<name>A0ABQ5F5Y6_9ASTR</name>
<keyword evidence="3" id="KW-0548">Nucleotidyltransferase</keyword>
<feature type="coiled-coil region" evidence="1">
    <location>
        <begin position="1352"/>
        <end position="1379"/>
    </location>
</feature>
<organism evidence="3 4">
    <name type="scientific">Tanacetum coccineum</name>
    <dbReference type="NCBI Taxonomy" id="301880"/>
    <lineage>
        <taxon>Eukaryota</taxon>
        <taxon>Viridiplantae</taxon>
        <taxon>Streptophyta</taxon>
        <taxon>Embryophyta</taxon>
        <taxon>Tracheophyta</taxon>
        <taxon>Spermatophyta</taxon>
        <taxon>Magnoliopsida</taxon>
        <taxon>eudicotyledons</taxon>
        <taxon>Gunneridae</taxon>
        <taxon>Pentapetalae</taxon>
        <taxon>asterids</taxon>
        <taxon>campanulids</taxon>
        <taxon>Asterales</taxon>
        <taxon>Asteraceae</taxon>
        <taxon>Asteroideae</taxon>
        <taxon>Anthemideae</taxon>
        <taxon>Anthemidinae</taxon>
        <taxon>Tanacetum</taxon>
    </lineage>
</organism>
<feature type="coiled-coil region" evidence="1">
    <location>
        <begin position="270"/>
        <end position="297"/>
    </location>
</feature>
<accession>A0ABQ5F5Y6</accession>
<sequence length="2117" mass="242443">MRIYVINFNILIKTPCKAEKDWIKELNNKHKVNFLSIQETKSDHISDMDIKSLWGNSKFDCTISESVSNSGGILCVWDPSIFCKENHIISDNFIALYGSWVSKKVKLLMISIYAPQSSASKRILWNYISNLIGCWDGHYMVMGDFNEVRCVEDRFGSEFNAQSANEFNCFISNSGLIEIQLEGYSFTWSLQSAKKMSKLDRFLVSDGLLSVFPHLSGIFLDRHLSDHRPILLREVIFDYGPSPFRVYHSWFNFQDFDKMVLETWNNIDYRKKQSGHLEELRSNLRDIDKELDQGGTNEVILQRRLEILKNLHDINSANARDYMQKAKIQWAIEGDENSKFFHGIINRKRANLAIKGVMVDGDWVDDPCRVKEEFRLHFANRFRAPVDTRYKLNYTFPNKLQPDQMATLESPVSRDEVRNAVWGCGENKSPGPDGFSFEFFRKFWDTVGSDFYEAVEWFFEHSSFSRGCNSSFIALIPKNQDPKFVNDYRPISLIGSLYKVVTKILANRLSSVIPGLISDVQTAFLPNRQILDGPFIINELLSWCKHKKQQAMVFKVDFAKAYDSIRWDFLEDVLTAFGFGPKWCSWIRGCLHSGMASVLLNGSPSSEFQFYCGLKQGDPLAPYLFLLVMESLHLSVSRAIEAGIFKGIKIDSTLNLSHLFYADDVVFIGEWSPSNLSGITNILHCFSLLSGLSINLKKSNLLGVGVRSEYVKDAAVNLGCLTMKTPFKYLGVMVGGICATSQAWEDTIGKLKARLSNWKLKTLSVGGRLTLLKSVLGSTPIYNLSIYKAPKSVLHSMESLRRNFFNGSQCNERKIAWIKWTTTLASKKNGGLGISSLYALNRALLFKWVWRFISRDNSLWCRLILSMHGSKLPSSSPFRYSTWLSIIREIHSLKDRGVDLVSHCRIHVGNGLRTNFWKEVWIGDNPLCVLFPRIFALETNKDSSVAVKLSSVTSSLRRPVRGGSESSQLSLLQEYIEGTILSSLEDRWVWDLNGEGVFCVKDVRNLLDDVFLPKAPIATRWIKYVPIKLNVFAWKVHLNRLPTRVNLQHRGVLVSDPSCPICHSEDEDLAHLFFRCSLVTDIVRLVCRWWNIAWASIDSYSNWLHWFNAIRLSPKVKDLLEGVFYITWWSIWRFRNQVLFSSLVPRKDVLFDDIVSRSFTWCRSRCKSNFSWLPFKRILWNYISNLIGCWDGHYMVMGDFNEVRCVEDRFGSEFNAQSANEFNCFISNSGLIEIQLEGYSFTWSLQSAKKMSKLDRFLVSDGLLSVFPHLSGICLDRHLSDHRPILLREVIFDYGPSPFRVYHSWLNFQDFDKMVLETWNNIDIDDRNKMVRFKKKLQILKKKIRLWVNDYRKKQSGHLEELRSNLRDIDKELDQGGTNEVILQRRLEILKNLHDINSANARDYMQKAKIQWAIEGDENSKFFHGIINRKRANLAIKGVMVDGDWVDDPCRVKEEFRLHFANRFRAPVDTRYKLNYTFPNKLQPDQMATLESPVSRDEVRNAVWGCGENKSPGPDGFSFEFFRKFWDTVGSDFYEAVEWFFEHSSFSRGCNSSFIALIPKNQDPKFVNDYRPISLIGSLYKVVTKILANRLSSVIPGLISDVQTAFLPNRQILDGPFIINELLSWCKHKKQQAMVFKVDFAKAYDSIRWDFLEDVLTAFGFGPKWCSWIRGCLHSGMASVLLNGSPSSEFQFYCGLKQGDPLAPYLFLLVMESLHLSVSRAIEAGIFKGIKIDSTLNLSHLFYADDVVFIGEWSPSNLSGITNILHCFSLLSGLSINLKKSNLLGVGVRSEYVKDAAVNLGCLTMKTPFKYLGVMVGGICATSQAWEDTIGKLKARLSNWKLKTLSVGGRLTLLKSVLGSTPIYNLSIYKAPKSVLHSMESLRRNFFNGSQCNERKIAWIKWTTTLASKKNGGLGISSLYALNRALLFKWVWRFISRDNSLWCRLILSMHGSKLPSSSPFRYSTWLSIIREIHSLKDRGVDLVSHCRIHVDSSVAVKLSFVTSSLRRPVRGGSESSQLSLLQEYIEGTILSSLEDRRVWDLNGEGVFCVKDVQNLLDDVFLPKAPIATRWIKYVPIKLNVLRLEVHLNRLHSSKPATSGCFGFGILHVLFATQKMKT</sequence>
<dbReference type="InterPro" id="IPR036691">
    <property type="entry name" value="Endo/exonu/phosph_ase_sf"/>
</dbReference>
<reference evidence="3" key="1">
    <citation type="journal article" date="2022" name="Int. J. Mol. Sci.">
        <title>Draft Genome of Tanacetum Coccineum: Genomic Comparison of Closely Related Tanacetum-Family Plants.</title>
        <authorList>
            <person name="Yamashiro T."/>
            <person name="Shiraishi A."/>
            <person name="Nakayama K."/>
            <person name="Satake H."/>
        </authorList>
    </citation>
    <scope>NUCLEOTIDE SEQUENCE</scope>
</reference>
<dbReference type="PANTHER" id="PTHR33116">
    <property type="entry name" value="REVERSE TRANSCRIPTASE ZINC-BINDING DOMAIN-CONTAINING PROTEIN-RELATED-RELATED"/>
    <property type="match status" value="1"/>
</dbReference>
<dbReference type="Pfam" id="PF13966">
    <property type="entry name" value="zf-RVT"/>
    <property type="match status" value="1"/>
</dbReference>
<gene>
    <name evidence="3" type="ORF">Tco_1002339</name>
</gene>
<dbReference type="PANTHER" id="PTHR33116:SF77">
    <property type="entry name" value="RNA-DIRECTED DNA POLYMERASE"/>
    <property type="match status" value="1"/>
</dbReference>
<keyword evidence="3" id="KW-0695">RNA-directed DNA polymerase</keyword>
<dbReference type="Proteomes" id="UP001151760">
    <property type="component" value="Unassembled WGS sequence"/>
</dbReference>
<evidence type="ECO:0000313" key="4">
    <source>
        <dbReference type="Proteomes" id="UP001151760"/>
    </source>
</evidence>
<dbReference type="InterPro" id="IPR026960">
    <property type="entry name" value="RVT-Znf"/>
</dbReference>
<evidence type="ECO:0000313" key="3">
    <source>
        <dbReference type="EMBL" id="GJT58806.1"/>
    </source>
</evidence>
<keyword evidence="1" id="KW-0175">Coiled coil</keyword>
<keyword evidence="4" id="KW-1185">Reference proteome</keyword>
<dbReference type="InterPro" id="IPR005135">
    <property type="entry name" value="Endo/exonuclease/phosphatase"/>
</dbReference>
<dbReference type="InterPro" id="IPR000477">
    <property type="entry name" value="RT_dom"/>
</dbReference>
<dbReference type="PROSITE" id="PS50878">
    <property type="entry name" value="RT_POL"/>
    <property type="match status" value="2"/>
</dbReference>
<protein>
    <submittedName>
        <fullName evidence="3">RNA-directed DNA polymerase, eukaryota</fullName>
    </submittedName>
</protein>